<comment type="caution">
    <text evidence="1">The sequence shown here is derived from an EMBL/GenBank/DDBJ whole genome shotgun (WGS) entry which is preliminary data.</text>
</comment>
<proteinExistence type="predicted"/>
<name>A0A852XCS6_9MICO</name>
<evidence type="ECO:0000313" key="1">
    <source>
        <dbReference type="EMBL" id="NYG36265.1"/>
    </source>
</evidence>
<dbReference type="AlphaFoldDB" id="A0A852XCS6"/>
<protein>
    <submittedName>
        <fullName evidence="1">Uncharacterized protein</fullName>
    </submittedName>
</protein>
<keyword evidence="2" id="KW-1185">Reference proteome</keyword>
<reference evidence="1 2" key="1">
    <citation type="submission" date="2020-07" db="EMBL/GenBank/DDBJ databases">
        <title>Sequencing the genomes of 1000 actinobacteria strains.</title>
        <authorList>
            <person name="Klenk H.-P."/>
        </authorList>
    </citation>
    <scope>NUCLEOTIDE SEQUENCE [LARGE SCALE GENOMIC DNA]</scope>
    <source>
        <strain evidence="1 2">DSM 24723</strain>
    </source>
</reference>
<evidence type="ECO:0000313" key="2">
    <source>
        <dbReference type="Proteomes" id="UP000592181"/>
    </source>
</evidence>
<dbReference type="Proteomes" id="UP000592181">
    <property type="component" value="Unassembled WGS sequence"/>
</dbReference>
<organism evidence="1 2">
    <name type="scientific">Janibacter alkaliphilus</name>
    <dbReference type="NCBI Taxonomy" id="1069963"/>
    <lineage>
        <taxon>Bacteria</taxon>
        <taxon>Bacillati</taxon>
        <taxon>Actinomycetota</taxon>
        <taxon>Actinomycetes</taxon>
        <taxon>Micrococcales</taxon>
        <taxon>Intrasporangiaceae</taxon>
        <taxon>Janibacter</taxon>
    </lineage>
</organism>
<dbReference type="EMBL" id="JACBZX010000001">
    <property type="protein sequence ID" value="NYG36265.1"/>
    <property type="molecule type" value="Genomic_DNA"/>
</dbReference>
<accession>A0A852XCS6</accession>
<sequence length="215" mass="21896">MGQKMWLWEEAVAVVRGLLGDLRAADRAVPDEGGDPVERARRAGEAVERAAVLALEADVGLVPQGAQQGVVLHGELDAVADVLAEPRVDRAGVAATQDEVDPAVGEVLGVGVVLGQAHRVVGRDERGRGGEDDPLGLRGQVGQQDRRVGGGGEGRVVVLAGGEDVQADLLGLLGDRHGGLDPLVLAGRPAGGGVGGQVADAEDAELHDRVLRAGG</sequence>
<gene>
    <name evidence="1" type="ORF">BJY28_000734</name>
</gene>